<dbReference type="KEGG" id="blac:94351589"/>
<name>A0A976IHL2_BRELC</name>
<gene>
    <name evidence="9" type="ORF">CCR75_007862</name>
</gene>
<evidence type="ECO:0000256" key="5">
    <source>
        <dbReference type="PIRSR" id="PIRSR604450-51"/>
    </source>
</evidence>
<keyword evidence="6" id="KW-0812">Transmembrane</keyword>
<dbReference type="GO" id="GO:0004795">
    <property type="term" value="F:threonine synthase activity"/>
    <property type="evidence" value="ECO:0007669"/>
    <property type="project" value="TreeGrafter"/>
</dbReference>
<dbReference type="EMBL" id="SHOA02000038">
    <property type="protein sequence ID" value="TDH71956.1"/>
    <property type="molecule type" value="Genomic_DNA"/>
</dbReference>
<feature type="modified residue" description="N6-(pyridoxal phosphate)lysine" evidence="5">
    <location>
        <position position="118"/>
    </location>
</feature>
<dbReference type="InterPro" id="IPR037158">
    <property type="entry name" value="Thr_synth_N_sf"/>
</dbReference>
<dbReference type="InterPro" id="IPR001926">
    <property type="entry name" value="TrpB-like_PALP"/>
</dbReference>
<evidence type="ECO:0008006" key="11">
    <source>
        <dbReference type="Google" id="ProtNLM"/>
    </source>
</evidence>
<keyword evidence="4" id="KW-0456">Lyase</keyword>
<dbReference type="CDD" id="cd01560">
    <property type="entry name" value="Thr-synth_2"/>
    <property type="match status" value="1"/>
</dbReference>
<evidence type="ECO:0000259" key="7">
    <source>
        <dbReference type="Pfam" id="PF00291"/>
    </source>
</evidence>
<evidence type="ECO:0000256" key="4">
    <source>
        <dbReference type="ARBA" id="ARBA00023239"/>
    </source>
</evidence>
<dbReference type="GO" id="GO:0009088">
    <property type="term" value="P:threonine biosynthetic process"/>
    <property type="evidence" value="ECO:0007669"/>
    <property type="project" value="TreeGrafter"/>
</dbReference>
<dbReference type="Pfam" id="PF24857">
    <property type="entry name" value="THR4_C"/>
    <property type="match status" value="1"/>
</dbReference>
<dbReference type="OrthoDB" id="5203861at2759"/>
<dbReference type="Pfam" id="PF00291">
    <property type="entry name" value="PALP"/>
    <property type="match status" value="1"/>
</dbReference>
<feature type="domain" description="Threonine synthase N-terminal" evidence="8">
    <location>
        <begin position="4"/>
        <end position="84"/>
    </location>
</feature>
<dbReference type="InterPro" id="IPR029144">
    <property type="entry name" value="Thr_synth_N"/>
</dbReference>
<reference evidence="9 10" key="1">
    <citation type="journal article" date="2021" name="Genome Biol.">
        <title>AFLAP: assembly-free linkage analysis pipeline using k-mers from genome sequencing data.</title>
        <authorList>
            <person name="Fletcher K."/>
            <person name="Zhang L."/>
            <person name="Gil J."/>
            <person name="Han R."/>
            <person name="Cavanaugh K."/>
            <person name="Michelmore R."/>
        </authorList>
    </citation>
    <scope>NUCLEOTIDE SEQUENCE [LARGE SCALE GENOMIC DNA]</scope>
    <source>
        <strain evidence="9 10">SF5</strain>
    </source>
</reference>
<dbReference type="PANTHER" id="PTHR42690:SF1">
    <property type="entry name" value="THREONINE SYNTHASE-LIKE 2"/>
    <property type="match status" value="1"/>
</dbReference>
<dbReference type="Gene3D" id="3.90.1380.10">
    <property type="entry name" value="Threonine synthase, N-terminal domain"/>
    <property type="match status" value="1"/>
</dbReference>
<evidence type="ECO:0000259" key="8">
    <source>
        <dbReference type="Pfam" id="PF14821"/>
    </source>
</evidence>
<comment type="similarity">
    <text evidence="2">Belongs to the threonine synthase family.</text>
</comment>
<keyword evidence="10" id="KW-1185">Reference proteome</keyword>
<dbReference type="Gene3D" id="3.40.50.1100">
    <property type="match status" value="2"/>
</dbReference>
<proteinExistence type="inferred from homology"/>
<evidence type="ECO:0000256" key="2">
    <source>
        <dbReference type="ARBA" id="ARBA00005517"/>
    </source>
</evidence>
<keyword evidence="3 5" id="KW-0663">Pyridoxal phosphate</keyword>
<organism evidence="9 10">
    <name type="scientific">Bremia lactucae</name>
    <name type="common">Lettuce downy mildew</name>
    <dbReference type="NCBI Taxonomy" id="4779"/>
    <lineage>
        <taxon>Eukaryota</taxon>
        <taxon>Sar</taxon>
        <taxon>Stramenopiles</taxon>
        <taxon>Oomycota</taxon>
        <taxon>Peronosporomycetes</taxon>
        <taxon>Peronosporales</taxon>
        <taxon>Peronosporaceae</taxon>
        <taxon>Bremia</taxon>
    </lineage>
</organism>
<dbReference type="InterPro" id="IPR051166">
    <property type="entry name" value="Threonine_Synthase"/>
</dbReference>
<dbReference type="GeneID" id="94351589"/>
<feature type="domain" description="Tryptophan synthase beta chain-like PALP" evidence="7">
    <location>
        <begin position="104"/>
        <end position="340"/>
    </location>
</feature>
<evidence type="ECO:0000256" key="3">
    <source>
        <dbReference type="ARBA" id="ARBA00022898"/>
    </source>
</evidence>
<keyword evidence="6" id="KW-1133">Transmembrane helix</keyword>
<dbReference type="RefSeq" id="XP_067821455.1">
    <property type="nucleotide sequence ID" value="XM_067965918.1"/>
</dbReference>
<evidence type="ECO:0000313" key="10">
    <source>
        <dbReference type="Proteomes" id="UP000294530"/>
    </source>
</evidence>
<dbReference type="InterPro" id="IPR004450">
    <property type="entry name" value="Thr_synthase-like"/>
</dbReference>
<protein>
    <recommendedName>
        <fullName evidence="11">Threonine synthase</fullName>
    </recommendedName>
</protein>
<comment type="cofactor">
    <cofactor evidence="1 5">
        <name>pyridoxal 5'-phosphate</name>
        <dbReference type="ChEBI" id="CHEBI:597326"/>
    </cofactor>
</comment>
<dbReference type="Pfam" id="PF14821">
    <property type="entry name" value="Thr_synth_N"/>
    <property type="match status" value="1"/>
</dbReference>
<dbReference type="PANTHER" id="PTHR42690">
    <property type="entry name" value="THREONINE SYNTHASE FAMILY MEMBER"/>
    <property type="match status" value="1"/>
</dbReference>
<dbReference type="Proteomes" id="UP000294530">
    <property type="component" value="Unassembled WGS sequence"/>
</dbReference>
<dbReference type="AlphaFoldDB" id="A0A976IHL2"/>
<evidence type="ECO:0000256" key="1">
    <source>
        <dbReference type="ARBA" id="ARBA00001933"/>
    </source>
</evidence>
<dbReference type="NCBIfam" id="TIGR00260">
    <property type="entry name" value="thrC"/>
    <property type="match status" value="1"/>
</dbReference>
<dbReference type="InterPro" id="IPR036052">
    <property type="entry name" value="TrpB-like_PALP_sf"/>
</dbReference>
<comment type="caution">
    <text evidence="9">The sequence shown here is derived from an EMBL/GenBank/DDBJ whole genome shotgun (WGS) entry which is preliminary data.</text>
</comment>
<accession>A0A976IHL2</accession>
<dbReference type="SUPFAM" id="SSF53686">
    <property type="entry name" value="Tryptophan synthase beta subunit-like PLP-dependent enzymes"/>
    <property type="match status" value="1"/>
</dbReference>
<sequence length="533" mass="58907">MVHFRSTRGGVRGLTFEQAVLTGLAADRGLFVPEEGEFPTLPDDALDKWASLTYQELAVEVMCAFIDDKEISRAQLRSIVDKSYNSSTFRAQEVAPVVKVTKQVLVLELFHGPTFAFKDIALQFLGNLFEFFLQRKNETLPPSALKYRITVVGATSGDTGSSAIYGLRGKENVDVFILFPEGRVSAIQQRQMTTVLDKNIHNVAVKGTFDDCQAIVKDLFADAEFKAQYSLGAVNSINFARILAQIVYYVWAYFRCRERGFTGEIAFSVPTGNFGDILAGFYANKLGVPIGKLIVATNENDILHRFFSTGKYHRHDIEHTISPSMDICVSSNFERYLFALSGENHDILRGWMQDFEQTGKLTISGDLLAKAQDEMASYAVLQEEVCSTIATYRKVHQYLIDPHSAIGAAAAMHFGREKLADKPDSTIVVVGTAHYGKFLPVVSMALGVAESEIQQHPILKNLESLPTQLSSADKSTAAIANYIRKMNAKKSNDTCSFGLMSSAISKGKLTTFAFAIAAVTVVLLLSRRSKYKQ</sequence>
<dbReference type="FunFam" id="3.40.50.1100:FF:000024">
    <property type="entry name" value="Probable threonine synthase"/>
    <property type="match status" value="1"/>
</dbReference>
<keyword evidence="6" id="KW-0472">Membrane</keyword>
<evidence type="ECO:0000256" key="6">
    <source>
        <dbReference type="SAM" id="Phobius"/>
    </source>
</evidence>
<feature type="transmembrane region" description="Helical" evidence="6">
    <location>
        <begin position="509"/>
        <end position="526"/>
    </location>
</feature>
<evidence type="ECO:0000313" key="9">
    <source>
        <dbReference type="EMBL" id="TDH71956.1"/>
    </source>
</evidence>